<gene>
    <name evidence="2" type="ORF">CPB83DRAFT_900646</name>
</gene>
<name>A0A9P6BE25_9AGAR</name>
<dbReference type="Proteomes" id="UP000807306">
    <property type="component" value="Unassembled WGS sequence"/>
</dbReference>
<evidence type="ECO:0000313" key="2">
    <source>
        <dbReference type="EMBL" id="KAF9521491.1"/>
    </source>
</evidence>
<dbReference type="OrthoDB" id="3223099at2759"/>
<protein>
    <recommendedName>
        <fullName evidence="4">BTB domain-containing protein</fullName>
    </recommendedName>
</protein>
<organism evidence="2 3">
    <name type="scientific">Crepidotus variabilis</name>
    <dbReference type="NCBI Taxonomy" id="179855"/>
    <lineage>
        <taxon>Eukaryota</taxon>
        <taxon>Fungi</taxon>
        <taxon>Dikarya</taxon>
        <taxon>Basidiomycota</taxon>
        <taxon>Agaricomycotina</taxon>
        <taxon>Agaricomycetes</taxon>
        <taxon>Agaricomycetidae</taxon>
        <taxon>Agaricales</taxon>
        <taxon>Agaricineae</taxon>
        <taxon>Crepidotaceae</taxon>
        <taxon>Crepidotus</taxon>
    </lineage>
</organism>
<comment type="caution">
    <text evidence="2">The sequence shown here is derived from an EMBL/GenBank/DDBJ whole genome shotgun (WGS) entry which is preliminary data.</text>
</comment>
<evidence type="ECO:0000256" key="1">
    <source>
        <dbReference type="SAM" id="MobiDB-lite"/>
    </source>
</evidence>
<feature type="region of interest" description="Disordered" evidence="1">
    <location>
        <begin position="66"/>
        <end position="85"/>
    </location>
</feature>
<sequence>MIQKEDYDDYEELEREEDYLKYSELAMPNKSKWSRSELNHLGLPISVRSTASIAIAIAIAIASPPPQLSTGNSENEEHEEMPFSPRPVSSAFSIAIMIKLVDGCNSTISKINHRRRERLLPFPRILPSRVDETLYRVPKSGFFQANPKFFDRFNVIELNGVTSEVFEGLLNVFHPINGNTLTYDGWLGALELATRWNMPEIRAGTICQGNLRTPRDSGVVISPLTLRTLTSCPWSRSTSGPFLPHACLALY</sequence>
<reference evidence="2" key="1">
    <citation type="submission" date="2020-11" db="EMBL/GenBank/DDBJ databases">
        <authorList>
            <consortium name="DOE Joint Genome Institute"/>
            <person name="Ahrendt S."/>
            <person name="Riley R."/>
            <person name="Andreopoulos W."/>
            <person name="Labutti K."/>
            <person name="Pangilinan J."/>
            <person name="Ruiz-Duenas F.J."/>
            <person name="Barrasa J.M."/>
            <person name="Sanchez-Garcia M."/>
            <person name="Camarero S."/>
            <person name="Miyauchi S."/>
            <person name="Serrano A."/>
            <person name="Linde D."/>
            <person name="Babiker R."/>
            <person name="Drula E."/>
            <person name="Ayuso-Fernandez I."/>
            <person name="Pacheco R."/>
            <person name="Padilla G."/>
            <person name="Ferreira P."/>
            <person name="Barriuso J."/>
            <person name="Kellner H."/>
            <person name="Castanera R."/>
            <person name="Alfaro M."/>
            <person name="Ramirez L."/>
            <person name="Pisabarro A.G."/>
            <person name="Kuo A."/>
            <person name="Tritt A."/>
            <person name="Lipzen A."/>
            <person name="He G."/>
            <person name="Yan M."/>
            <person name="Ng V."/>
            <person name="Cullen D."/>
            <person name="Martin F."/>
            <person name="Rosso M.-N."/>
            <person name="Henrissat B."/>
            <person name="Hibbett D."/>
            <person name="Martinez A.T."/>
            <person name="Grigoriev I.V."/>
        </authorList>
    </citation>
    <scope>NUCLEOTIDE SEQUENCE</scope>
    <source>
        <strain evidence="2">CBS 506.95</strain>
    </source>
</reference>
<proteinExistence type="predicted"/>
<accession>A0A9P6BE25</accession>
<evidence type="ECO:0008006" key="4">
    <source>
        <dbReference type="Google" id="ProtNLM"/>
    </source>
</evidence>
<dbReference type="AlphaFoldDB" id="A0A9P6BE25"/>
<keyword evidence="3" id="KW-1185">Reference proteome</keyword>
<evidence type="ECO:0000313" key="3">
    <source>
        <dbReference type="Proteomes" id="UP000807306"/>
    </source>
</evidence>
<dbReference type="EMBL" id="MU158043">
    <property type="protein sequence ID" value="KAF9521491.1"/>
    <property type="molecule type" value="Genomic_DNA"/>
</dbReference>